<evidence type="ECO:0000313" key="3">
    <source>
        <dbReference type="EMBL" id="KDQ54930.1"/>
    </source>
</evidence>
<keyword evidence="4" id="KW-1185">Reference proteome</keyword>
<dbReference type="FunCoup" id="A0A067PMA0">
    <property type="interactions" value="347"/>
</dbReference>
<evidence type="ECO:0000313" key="4">
    <source>
        <dbReference type="Proteomes" id="UP000027265"/>
    </source>
</evidence>
<feature type="non-terminal residue" evidence="3">
    <location>
        <position position="1"/>
    </location>
</feature>
<dbReference type="OrthoDB" id="15001at2759"/>
<comment type="similarity">
    <text evidence="2">Belongs to the POMP/UMP1 family.</text>
</comment>
<dbReference type="AlphaFoldDB" id="A0A067PMA0"/>
<dbReference type="HOGENOM" id="CLU_100687_1_0_1"/>
<evidence type="ECO:0008006" key="5">
    <source>
        <dbReference type="Google" id="ProtNLM"/>
    </source>
</evidence>
<dbReference type="PANTHER" id="PTHR12828:SF3">
    <property type="entry name" value="PROTEASOME MATURATION PROTEIN"/>
    <property type="match status" value="1"/>
</dbReference>
<dbReference type="InParanoid" id="A0A067PMA0"/>
<gene>
    <name evidence="3" type="ORF">JAAARDRAFT_134675</name>
</gene>
<dbReference type="GO" id="GO:0043248">
    <property type="term" value="P:proteasome assembly"/>
    <property type="evidence" value="ECO:0007669"/>
    <property type="project" value="InterPro"/>
</dbReference>
<keyword evidence="1" id="KW-0143">Chaperone</keyword>
<name>A0A067PMA0_9AGAM</name>
<evidence type="ECO:0000256" key="2">
    <source>
        <dbReference type="ARBA" id="ARBA00043974"/>
    </source>
</evidence>
<dbReference type="GO" id="GO:0005737">
    <property type="term" value="C:cytoplasm"/>
    <property type="evidence" value="ECO:0007669"/>
    <property type="project" value="TreeGrafter"/>
</dbReference>
<dbReference type="PANTHER" id="PTHR12828">
    <property type="entry name" value="PROTEASOME MATURATION PROTEIN UMP1"/>
    <property type="match status" value="1"/>
</dbReference>
<reference evidence="4" key="1">
    <citation type="journal article" date="2014" name="Proc. Natl. Acad. Sci. U.S.A.">
        <title>Extensive sampling of basidiomycete genomes demonstrates inadequacy of the white-rot/brown-rot paradigm for wood decay fungi.</title>
        <authorList>
            <person name="Riley R."/>
            <person name="Salamov A.A."/>
            <person name="Brown D.W."/>
            <person name="Nagy L.G."/>
            <person name="Floudas D."/>
            <person name="Held B.W."/>
            <person name="Levasseur A."/>
            <person name="Lombard V."/>
            <person name="Morin E."/>
            <person name="Otillar R."/>
            <person name="Lindquist E.A."/>
            <person name="Sun H."/>
            <person name="LaButti K.M."/>
            <person name="Schmutz J."/>
            <person name="Jabbour D."/>
            <person name="Luo H."/>
            <person name="Baker S.E."/>
            <person name="Pisabarro A.G."/>
            <person name="Walton J.D."/>
            <person name="Blanchette R.A."/>
            <person name="Henrissat B."/>
            <person name="Martin F."/>
            <person name="Cullen D."/>
            <person name="Hibbett D.S."/>
            <person name="Grigoriev I.V."/>
        </authorList>
    </citation>
    <scope>NUCLEOTIDE SEQUENCE [LARGE SCALE GENOMIC DNA]</scope>
    <source>
        <strain evidence="4">MUCL 33604</strain>
    </source>
</reference>
<dbReference type="InterPro" id="IPR008012">
    <property type="entry name" value="Ump1"/>
</dbReference>
<organism evidence="3 4">
    <name type="scientific">Jaapia argillacea MUCL 33604</name>
    <dbReference type="NCBI Taxonomy" id="933084"/>
    <lineage>
        <taxon>Eukaryota</taxon>
        <taxon>Fungi</taxon>
        <taxon>Dikarya</taxon>
        <taxon>Basidiomycota</taxon>
        <taxon>Agaricomycotina</taxon>
        <taxon>Agaricomycetes</taxon>
        <taxon>Agaricomycetidae</taxon>
        <taxon>Jaapiales</taxon>
        <taxon>Jaapiaceae</taxon>
        <taxon>Jaapia</taxon>
    </lineage>
</organism>
<dbReference type="Proteomes" id="UP000027265">
    <property type="component" value="Unassembled WGS sequence"/>
</dbReference>
<dbReference type="EMBL" id="KL197727">
    <property type="protein sequence ID" value="KDQ54930.1"/>
    <property type="molecule type" value="Genomic_DNA"/>
</dbReference>
<dbReference type="STRING" id="933084.A0A067PMA0"/>
<sequence length="140" mass="15571">QEPSFRIVPAANSGKTATIKDTANSFGLHDTLQYGPRSLATEIKAPSVVKNRLENWEETQDNVKLTMKRNVDGMHAPLRLLMERKIVAANPQIPALSQSNLALDILMGRDEELDVGDFFGGMERGPTLDVHNAMEKKLRM</sequence>
<proteinExistence type="inferred from homology"/>
<dbReference type="Pfam" id="PF05348">
    <property type="entry name" value="UMP1"/>
    <property type="match status" value="1"/>
</dbReference>
<dbReference type="GO" id="GO:0005634">
    <property type="term" value="C:nucleus"/>
    <property type="evidence" value="ECO:0007669"/>
    <property type="project" value="TreeGrafter"/>
</dbReference>
<evidence type="ECO:0000256" key="1">
    <source>
        <dbReference type="ARBA" id="ARBA00023186"/>
    </source>
</evidence>
<accession>A0A067PMA0</accession>
<protein>
    <recommendedName>
        <fullName evidence="5">Proteasome maturation factor UMP1</fullName>
    </recommendedName>
</protein>